<accession>A0A848F833</accession>
<comment type="caution">
    <text evidence="2">The sequence shown here is derived from an EMBL/GenBank/DDBJ whole genome shotgun (WGS) entry which is preliminary data.</text>
</comment>
<protein>
    <submittedName>
        <fullName evidence="2">Glycosyltransferase, exosortase A system-associated</fullName>
    </submittedName>
</protein>
<name>A0A848F833_9BURK</name>
<gene>
    <name evidence="2" type="ORF">HHL10_05385</name>
</gene>
<dbReference type="NCBIfam" id="TIGR04063">
    <property type="entry name" value="stp3"/>
    <property type="match status" value="1"/>
</dbReference>
<dbReference type="RefSeq" id="WP_169159288.1">
    <property type="nucleotide sequence ID" value="NZ_JABBFW010000002.1"/>
</dbReference>
<dbReference type="GO" id="GO:0016758">
    <property type="term" value="F:hexosyltransferase activity"/>
    <property type="evidence" value="ECO:0007669"/>
    <property type="project" value="TreeGrafter"/>
</dbReference>
<evidence type="ECO:0000313" key="3">
    <source>
        <dbReference type="Proteomes" id="UP000574067"/>
    </source>
</evidence>
<keyword evidence="2" id="KW-0808">Transferase</keyword>
<dbReference type="InterPro" id="IPR050194">
    <property type="entry name" value="Glycosyltransferase_grp1"/>
</dbReference>
<dbReference type="CDD" id="cd03794">
    <property type="entry name" value="GT4_WbuB-like"/>
    <property type="match status" value="1"/>
</dbReference>
<dbReference type="AlphaFoldDB" id="A0A848F833"/>
<dbReference type="InterPro" id="IPR024004">
    <property type="entry name" value="PEP-CTERM/XrtA_GlycosylTrfase"/>
</dbReference>
<feature type="domain" description="Glycosyltransferase subfamily 4-like N-terminal" evidence="1">
    <location>
        <begin position="18"/>
        <end position="192"/>
    </location>
</feature>
<reference evidence="2 3" key="1">
    <citation type="submission" date="2020-04" db="EMBL/GenBank/DDBJ databases">
        <title>Azohydromonas sp. isolated from soil.</title>
        <authorList>
            <person name="Dahal R.H."/>
        </authorList>
    </citation>
    <scope>NUCLEOTIDE SEQUENCE [LARGE SCALE GENOMIC DNA]</scope>
    <source>
        <strain evidence="2 3">G-1-1-14</strain>
    </source>
</reference>
<dbReference type="PANTHER" id="PTHR45947">
    <property type="entry name" value="SULFOQUINOVOSYL TRANSFERASE SQD2"/>
    <property type="match status" value="1"/>
</dbReference>
<evidence type="ECO:0000313" key="2">
    <source>
        <dbReference type="EMBL" id="NML14410.1"/>
    </source>
</evidence>
<dbReference type="InterPro" id="IPR028098">
    <property type="entry name" value="Glyco_trans_4-like_N"/>
</dbReference>
<dbReference type="Gene3D" id="3.40.50.2000">
    <property type="entry name" value="Glycogen Phosphorylase B"/>
    <property type="match status" value="2"/>
</dbReference>
<organism evidence="2 3">
    <name type="scientific">Azohydromonas caseinilytica</name>
    <dbReference type="NCBI Taxonomy" id="2728836"/>
    <lineage>
        <taxon>Bacteria</taxon>
        <taxon>Pseudomonadati</taxon>
        <taxon>Pseudomonadota</taxon>
        <taxon>Betaproteobacteria</taxon>
        <taxon>Burkholderiales</taxon>
        <taxon>Sphaerotilaceae</taxon>
        <taxon>Azohydromonas</taxon>
    </lineage>
</organism>
<dbReference type="Pfam" id="PF13692">
    <property type="entry name" value="Glyco_trans_1_4"/>
    <property type="match status" value="1"/>
</dbReference>
<dbReference type="Pfam" id="PF13579">
    <property type="entry name" value="Glyco_trans_4_4"/>
    <property type="match status" value="1"/>
</dbReference>
<dbReference type="EMBL" id="JABBFW010000002">
    <property type="protein sequence ID" value="NML14410.1"/>
    <property type="molecule type" value="Genomic_DNA"/>
</dbReference>
<dbReference type="PANTHER" id="PTHR45947:SF3">
    <property type="entry name" value="SULFOQUINOVOSYL TRANSFERASE SQD2"/>
    <property type="match status" value="1"/>
</dbReference>
<evidence type="ECO:0000259" key="1">
    <source>
        <dbReference type="Pfam" id="PF13579"/>
    </source>
</evidence>
<proteinExistence type="predicted"/>
<keyword evidence="3" id="KW-1185">Reference proteome</keyword>
<sequence length="404" mass="44705">MKLRILHVLDHSIPLHSGYTFRTQSILREQRRLGWETYHVTSPKHLGATAPEETVDGLHFYRTSAPAAGGARLPGLGEIALMRSLERRLQEVAEQVRPQLLHAHSPVLNAIPALRVGKRLGIPVVYEVRAFWEDAAVDHGTTTEGSLRYRLTRRLETHALRNADHVFTICQGLRGDIVARGLGEDKVTVIPNAVDIEAFDVGGEPDGALKAQLGLAGCTVVGFIGSFYAYEGLDLLLQSLPAILAQRPEVRVLLVGGGPQDAALKAQARQLGLADKVVFTGRVPHAQVQRYYDLVDVLAYPRHSMRLTELVTPLKPLEAMAQGRLLVASDVGGHKELIRHNETGLLFKAGSAESLAQAVLQLLAQRERWPHLRQAGRQFVEMERNWRVSVARYRKVYESLCKAA</sequence>
<dbReference type="Proteomes" id="UP000574067">
    <property type="component" value="Unassembled WGS sequence"/>
</dbReference>
<dbReference type="SUPFAM" id="SSF53756">
    <property type="entry name" value="UDP-Glycosyltransferase/glycogen phosphorylase"/>
    <property type="match status" value="1"/>
</dbReference>